<evidence type="ECO:0000256" key="1">
    <source>
        <dbReference type="ARBA" id="ARBA00022574"/>
    </source>
</evidence>
<dbReference type="InterPro" id="IPR056884">
    <property type="entry name" value="NPHP3-like_N"/>
</dbReference>
<accession>A0ABQ8QGR0</accession>
<feature type="repeat" description="WD" evidence="3">
    <location>
        <begin position="839"/>
        <end position="880"/>
    </location>
</feature>
<feature type="domain" description="Nephrocystin 3-like N-terminal" evidence="4">
    <location>
        <begin position="113"/>
        <end position="268"/>
    </location>
</feature>
<dbReference type="Gene3D" id="3.40.50.300">
    <property type="entry name" value="P-loop containing nucleotide triphosphate hydrolases"/>
    <property type="match status" value="1"/>
</dbReference>
<dbReference type="InterPro" id="IPR020472">
    <property type="entry name" value="WD40_PAC1"/>
</dbReference>
<dbReference type="PROSITE" id="PS00678">
    <property type="entry name" value="WD_REPEATS_1"/>
    <property type="match status" value="4"/>
</dbReference>
<evidence type="ECO:0000313" key="6">
    <source>
        <dbReference type="Proteomes" id="UP001163828"/>
    </source>
</evidence>
<evidence type="ECO:0000259" key="4">
    <source>
        <dbReference type="Pfam" id="PF24883"/>
    </source>
</evidence>
<comment type="caution">
    <text evidence="5">The sequence shown here is derived from an EMBL/GenBank/DDBJ whole genome shotgun (WGS) entry which is preliminary data.</text>
</comment>
<feature type="repeat" description="WD" evidence="3">
    <location>
        <begin position="796"/>
        <end position="837"/>
    </location>
</feature>
<feature type="repeat" description="WD" evidence="3">
    <location>
        <begin position="753"/>
        <end position="794"/>
    </location>
</feature>
<name>A0ABQ8QGR0_9AGAR</name>
<keyword evidence="2" id="KW-0677">Repeat</keyword>
<dbReference type="PRINTS" id="PR00320">
    <property type="entry name" value="GPROTEINBRPT"/>
</dbReference>
<sequence>MHSKNHSTCGQVMKSRLNLYKSTSRSTTAVKCPFLLSSIMYKQPTQAPVVSGYLGQITTAQFIHNAQIVGNYVSVLEEVDVQQKLQQKLKPVLGAWLDKDKICLEGTRTAIIKEISQWIHNNDTQIFFLCGEAGTGKSTISHTIGKLFDNCLGSFFCFDRAFSTKRTPSNALCTIAYELGIKFPEIGSKLLQTLEVNPNILESTDIQELWQTLIVNPAQMMVYPGHPVLIVIDALDESGDQGSRAQLLSLFVKNTYGLPGYFHVLVTSSLESDVVAHLQEEKTSYIQSLKVQYMNSIPDIKNDMVQYVCSRMMENEGSGKLKEDQCKFLAEKAGGLFQWAAIVCTSIHGQGKGGLSISEHFDHFMSLSQVSVNSLHALDELYECILNNAFDVHDQDAMVVYKSIMSQVLAAFEPLSQATLQMLQPEGDNDAVSCVLSLMGPLFTGTSESGNAHVKPVHTSVLDFLLDESRSKQFYVDKNQGHHLLANEAFHVMFRDLHFNMGNFETSYMLNSEIKDFENKLSTVIKPEMIYACSFWDLHLYELEPHLSWIPILEKFCYQHSLYWMEVLGLSRQIHVASRAARNVIEFLDKLKDSSNDLRKFLQEIPEFIWNYGIMIMEATPHLYLSGIPFIPKQSSLHIVYQKCCDFKKQAILSGKVNTWLDQQSIIGGHASVVNAVDFSADGKRIVSASGDRLIRIWNAETGKAIGDPLQGHSGKVTSIVFSPDGSRIVSGSDDETVRIWNTMMGRTIGTPLLGHSGWVTSVAFSPDGSRIISGSADQAIRIWNAETGETIGVPLQGHSGRVTSVALSPDGSKIVSGSTDQTIRIWNAETGKAIGDSLQGHSNIVTAVAFSPDGSRIVSGSWDQSLRIWNAETGNSIGDPLEGHSNITPIPF</sequence>
<evidence type="ECO:0000313" key="5">
    <source>
        <dbReference type="EMBL" id="KAJ3997666.1"/>
    </source>
</evidence>
<gene>
    <name evidence="5" type="ORF">F5050DRAFT_1876401</name>
</gene>
<dbReference type="InterPro" id="IPR019775">
    <property type="entry name" value="WD40_repeat_CS"/>
</dbReference>
<feature type="repeat" description="WD" evidence="3">
    <location>
        <begin position="667"/>
        <end position="708"/>
    </location>
</feature>
<dbReference type="Proteomes" id="UP001163828">
    <property type="component" value="Unassembled WGS sequence"/>
</dbReference>
<evidence type="ECO:0000256" key="3">
    <source>
        <dbReference type="PROSITE-ProRule" id="PRU00221"/>
    </source>
</evidence>
<dbReference type="Pfam" id="PF24883">
    <property type="entry name" value="NPHP3_N"/>
    <property type="match status" value="1"/>
</dbReference>
<keyword evidence="6" id="KW-1185">Reference proteome</keyword>
<dbReference type="Pfam" id="PF00400">
    <property type="entry name" value="WD40"/>
    <property type="match status" value="5"/>
</dbReference>
<dbReference type="SUPFAM" id="SSF52540">
    <property type="entry name" value="P-loop containing nucleoside triphosphate hydrolases"/>
    <property type="match status" value="1"/>
</dbReference>
<dbReference type="PANTHER" id="PTHR19879:SF9">
    <property type="entry name" value="TRANSCRIPTION INITIATION FACTOR TFIID SUBUNIT 5"/>
    <property type="match status" value="1"/>
</dbReference>
<dbReference type="EMBL" id="MU790576">
    <property type="protein sequence ID" value="KAJ3997666.1"/>
    <property type="molecule type" value="Genomic_DNA"/>
</dbReference>
<dbReference type="PROSITE" id="PS50082">
    <property type="entry name" value="WD_REPEATS_2"/>
    <property type="match status" value="5"/>
</dbReference>
<dbReference type="CDD" id="cd00200">
    <property type="entry name" value="WD40"/>
    <property type="match status" value="1"/>
</dbReference>
<dbReference type="Gene3D" id="2.130.10.10">
    <property type="entry name" value="YVTN repeat-like/Quinoprotein amine dehydrogenase"/>
    <property type="match status" value="3"/>
</dbReference>
<proteinExistence type="predicted"/>
<dbReference type="InterPro" id="IPR036322">
    <property type="entry name" value="WD40_repeat_dom_sf"/>
</dbReference>
<reference evidence="5" key="1">
    <citation type="submission" date="2022-08" db="EMBL/GenBank/DDBJ databases">
        <authorList>
            <consortium name="DOE Joint Genome Institute"/>
            <person name="Min B."/>
            <person name="Riley R."/>
            <person name="Sierra-Patev S."/>
            <person name="Naranjo-Ortiz M."/>
            <person name="Looney B."/>
            <person name="Konkel Z."/>
            <person name="Slot J.C."/>
            <person name="Sakamoto Y."/>
            <person name="Steenwyk J.L."/>
            <person name="Rokas A."/>
            <person name="Carro J."/>
            <person name="Camarero S."/>
            <person name="Ferreira P."/>
            <person name="Molpeceres G."/>
            <person name="Ruiz-Duenas F.J."/>
            <person name="Serrano A."/>
            <person name="Henrissat B."/>
            <person name="Drula E."/>
            <person name="Hughes K.W."/>
            <person name="Mata J.L."/>
            <person name="Ishikawa N.K."/>
            <person name="Vargas-Isla R."/>
            <person name="Ushijima S."/>
            <person name="Smith C.A."/>
            <person name="Ahrendt S."/>
            <person name="Andreopoulos W."/>
            <person name="He G."/>
            <person name="Labutti K."/>
            <person name="Lipzen A."/>
            <person name="Ng V."/>
            <person name="Sandor L."/>
            <person name="Barry K."/>
            <person name="Martinez A.T."/>
            <person name="Xiao Y."/>
            <person name="Gibbons J.G."/>
            <person name="Terashima K."/>
            <person name="Hibbett D.S."/>
            <person name="Grigoriev I.V."/>
        </authorList>
    </citation>
    <scope>NUCLEOTIDE SEQUENCE</scope>
    <source>
        <strain evidence="5">TFB10827</strain>
    </source>
</reference>
<dbReference type="PANTHER" id="PTHR19879">
    <property type="entry name" value="TRANSCRIPTION INITIATION FACTOR TFIID"/>
    <property type="match status" value="1"/>
</dbReference>
<protein>
    <recommendedName>
        <fullName evidence="4">Nephrocystin 3-like N-terminal domain-containing protein</fullName>
    </recommendedName>
</protein>
<organism evidence="5 6">
    <name type="scientific">Lentinula boryana</name>
    <dbReference type="NCBI Taxonomy" id="40481"/>
    <lineage>
        <taxon>Eukaryota</taxon>
        <taxon>Fungi</taxon>
        <taxon>Dikarya</taxon>
        <taxon>Basidiomycota</taxon>
        <taxon>Agaricomycotina</taxon>
        <taxon>Agaricomycetes</taxon>
        <taxon>Agaricomycetidae</taxon>
        <taxon>Agaricales</taxon>
        <taxon>Marasmiineae</taxon>
        <taxon>Omphalotaceae</taxon>
        <taxon>Lentinula</taxon>
    </lineage>
</organism>
<dbReference type="PROSITE" id="PS50294">
    <property type="entry name" value="WD_REPEATS_REGION"/>
    <property type="match status" value="5"/>
</dbReference>
<feature type="repeat" description="WD" evidence="3">
    <location>
        <begin position="710"/>
        <end position="751"/>
    </location>
</feature>
<keyword evidence="1 3" id="KW-0853">WD repeat</keyword>
<evidence type="ECO:0000256" key="2">
    <source>
        <dbReference type="ARBA" id="ARBA00022737"/>
    </source>
</evidence>
<dbReference type="InterPro" id="IPR015943">
    <property type="entry name" value="WD40/YVTN_repeat-like_dom_sf"/>
</dbReference>
<dbReference type="SUPFAM" id="SSF50978">
    <property type="entry name" value="WD40 repeat-like"/>
    <property type="match status" value="1"/>
</dbReference>
<dbReference type="InterPro" id="IPR027417">
    <property type="entry name" value="P-loop_NTPase"/>
</dbReference>
<dbReference type="InterPro" id="IPR001680">
    <property type="entry name" value="WD40_rpt"/>
</dbReference>
<dbReference type="SMART" id="SM00320">
    <property type="entry name" value="WD40"/>
    <property type="match status" value="5"/>
</dbReference>